<proteinExistence type="predicted"/>
<name>A0AAE1DT38_9GAST</name>
<dbReference type="AlphaFoldDB" id="A0AAE1DT38"/>
<feature type="coiled-coil region" evidence="1">
    <location>
        <begin position="118"/>
        <end position="152"/>
    </location>
</feature>
<dbReference type="Proteomes" id="UP001283361">
    <property type="component" value="Unassembled WGS sequence"/>
</dbReference>
<evidence type="ECO:0000313" key="3">
    <source>
        <dbReference type="Proteomes" id="UP001283361"/>
    </source>
</evidence>
<evidence type="ECO:0000313" key="2">
    <source>
        <dbReference type="EMBL" id="KAK3781320.1"/>
    </source>
</evidence>
<gene>
    <name evidence="2" type="ORF">RRG08_018947</name>
</gene>
<keyword evidence="1" id="KW-0175">Coiled coil</keyword>
<sequence>MGITGPNELEDAVSVTCLWWANDPKLVDMSRAPHVPPILPKCQDYHGVIPPAYRVIDPGHGHQRKEKRRIKKSTMGSRSVAMCLKDLSMHLKDSCCTELRADPLRNSQLQLLQKRSDVNVLINQRARAIEEARELEAALYAKRQEIAKCEEEIAEYRTLKVLLPV</sequence>
<keyword evidence="3" id="KW-1185">Reference proteome</keyword>
<protein>
    <submittedName>
        <fullName evidence="2">Uncharacterized protein</fullName>
    </submittedName>
</protein>
<comment type="caution">
    <text evidence="2">The sequence shown here is derived from an EMBL/GenBank/DDBJ whole genome shotgun (WGS) entry which is preliminary data.</text>
</comment>
<reference evidence="2" key="1">
    <citation type="journal article" date="2023" name="G3 (Bethesda)">
        <title>A reference genome for the long-term kleptoplast-retaining sea slug Elysia crispata morphotype clarki.</title>
        <authorList>
            <person name="Eastman K.E."/>
            <person name="Pendleton A.L."/>
            <person name="Shaikh M.A."/>
            <person name="Suttiyut T."/>
            <person name="Ogas R."/>
            <person name="Tomko P."/>
            <person name="Gavelis G."/>
            <person name="Widhalm J.R."/>
            <person name="Wisecaver J.H."/>
        </authorList>
    </citation>
    <scope>NUCLEOTIDE SEQUENCE</scope>
    <source>
        <strain evidence="2">ECLA1</strain>
    </source>
</reference>
<organism evidence="2 3">
    <name type="scientific">Elysia crispata</name>
    <name type="common">lettuce slug</name>
    <dbReference type="NCBI Taxonomy" id="231223"/>
    <lineage>
        <taxon>Eukaryota</taxon>
        <taxon>Metazoa</taxon>
        <taxon>Spiralia</taxon>
        <taxon>Lophotrochozoa</taxon>
        <taxon>Mollusca</taxon>
        <taxon>Gastropoda</taxon>
        <taxon>Heterobranchia</taxon>
        <taxon>Euthyneura</taxon>
        <taxon>Panpulmonata</taxon>
        <taxon>Sacoglossa</taxon>
        <taxon>Placobranchoidea</taxon>
        <taxon>Plakobranchidae</taxon>
        <taxon>Elysia</taxon>
    </lineage>
</organism>
<dbReference type="EMBL" id="JAWDGP010002624">
    <property type="protein sequence ID" value="KAK3781320.1"/>
    <property type="molecule type" value="Genomic_DNA"/>
</dbReference>
<evidence type="ECO:0000256" key="1">
    <source>
        <dbReference type="SAM" id="Coils"/>
    </source>
</evidence>
<accession>A0AAE1DT38</accession>